<reference evidence="2 3" key="1">
    <citation type="submission" date="2016-05" db="EMBL/GenBank/DDBJ databases">
        <title>Whole genome sequencing of Tetragenococcus halophilus subsp. halophilus NISL 7118.</title>
        <authorList>
            <person name="Shiwa Y."/>
            <person name="Nishimura I."/>
            <person name="Yoshikawa H."/>
            <person name="Koyama Y."/>
            <person name="Oguma T."/>
        </authorList>
    </citation>
    <scope>NUCLEOTIDE SEQUENCE [LARGE SCALE GENOMIC DNA]</scope>
    <source>
        <strain evidence="2 3">NISL 7118</strain>
    </source>
</reference>
<dbReference type="Proteomes" id="UP000236214">
    <property type="component" value="Unassembled WGS sequence"/>
</dbReference>
<dbReference type="InterPro" id="IPR025159">
    <property type="entry name" value="AbiEi_N"/>
</dbReference>
<protein>
    <recommendedName>
        <fullName evidence="1">AbiEi antitoxin N-terminal domain-containing protein</fullName>
    </recommendedName>
</protein>
<evidence type="ECO:0000313" key="3">
    <source>
        <dbReference type="Proteomes" id="UP000236214"/>
    </source>
</evidence>
<proteinExistence type="predicted"/>
<organism evidence="2 3">
    <name type="scientific">Tetragenococcus halophilus subsp. halophilus</name>
    <dbReference type="NCBI Taxonomy" id="1513897"/>
    <lineage>
        <taxon>Bacteria</taxon>
        <taxon>Bacillati</taxon>
        <taxon>Bacillota</taxon>
        <taxon>Bacilli</taxon>
        <taxon>Lactobacillales</taxon>
        <taxon>Enterococcaceae</taxon>
        <taxon>Tetragenococcus</taxon>
    </lineage>
</organism>
<dbReference type="EMBL" id="BDEC01000038">
    <property type="protein sequence ID" value="GBD68241.1"/>
    <property type="molecule type" value="Genomic_DNA"/>
</dbReference>
<dbReference type="AlphaFoldDB" id="A0A2H6CTC3"/>
<keyword evidence="3" id="KW-1185">Reference proteome</keyword>
<evidence type="ECO:0000259" key="1">
    <source>
        <dbReference type="Pfam" id="PF13338"/>
    </source>
</evidence>
<comment type="caution">
    <text evidence="2">The sequence shown here is derived from an EMBL/GenBank/DDBJ whole genome shotgun (WGS) entry which is preliminary data.</text>
</comment>
<gene>
    <name evidence="2" type="ORF">TEHN7118_1047</name>
</gene>
<evidence type="ECO:0000313" key="2">
    <source>
        <dbReference type="EMBL" id="GBD68241.1"/>
    </source>
</evidence>
<name>A0A2H6CTC3_TETHA</name>
<accession>A0A2H6CTC3</accession>
<sequence>MIAVIQSQLIELFEEYHGILTTQMTKEYGVADSTLRKAVARNDIQKYCRGIYFLDNFYFDDIYML</sequence>
<dbReference type="Pfam" id="PF13338">
    <property type="entry name" value="AbiEi_4"/>
    <property type="match status" value="1"/>
</dbReference>
<feature type="domain" description="AbiEi antitoxin N-terminal" evidence="1">
    <location>
        <begin position="8"/>
        <end position="52"/>
    </location>
</feature>